<feature type="transmembrane region" description="Helical" evidence="1">
    <location>
        <begin position="33"/>
        <end position="52"/>
    </location>
</feature>
<reference evidence="2" key="1">
    <citation type="submission" date="2022-05" db="EMBL/GenBank/DDBJ databases">
        <title>The Musa troglodytarum L. genome provides insights into the mechanism of non-climacteric behaviour and enrichment of carotenoids.</title>
        <authorList>
            <person name="Wang J."/>
        </authorList>
    </citation>
    <scope>NUCLEOTIDE SEQUENCE</scope>
    <source>
        <tissue evidence="2">Leaf</tissue>
    </source>
</reference>
<proteinExistence type="predicted"/>
<keyword evidence="1" id="KW-0812">Transmembrane</keyword>
<evidence type="ECO:0000313" key="3">
    <source>
        <dbReference type="Proteomes" id="UP001055439"/>
    </source>
</evidence>
<keyword evidence="1" id="KW-1133">Transmembrane helix</keyword>
<evidence type="ECO:0000313" key="2">
    <source>
        <dbReference type="EMBL" id="URD95193.1"/>
    </source>
</evidence>
<keyword evidence="3" id="KW-1185">Reference proteome</keyword>
<feature type="transmembrane region" description="Helical" evidence="1">
    <location>
        <begin position="123"/>
        <end position="141"/>
    </location>
</feature>
<organism evidence="2 3">
    <name type="scientific">Musa troglodytarum</name>
    <name type="common">fe'i banana</name>
    <dbReference type="NCBI Taxonomy" id="320322"/>
    <lineage>
        <taxon>Eukaryota</taxon>
        <taxon>Viridiplantae</taxon>
        <taxon>Streptophyta</taxon>
        <taxon>Embryophyta</taxon>
        <taxon>Tracheophyta</taxon>
        <taxon>Spermatophyta</taxon>
        <taxon>Magnoliopsida</taxon>
        <taxon>Liliopsida</taxon>
        <taxon>Zingiberales</taxon>
        <taxon>Musaceae</taxon>
        <taxon>Musa</taxon>
    </lineage>
</organism>
<gene>
    <name evidence="2" type="ORF">MUK42_35958</name>
</gene>
<protein>
    <submittedName>
        <fullName evidence="2">Uncharacterized protein</fullName>
    </submittedName>
</protein>
<evidence type="ECO:0000256" key="1">
    <source>
        <dbReference type="SAM" id="Phobius"/>
    </source>
</evidence>
<accession>A0A9E7FJQ5</accession>
<sequence>MEWRPSPAKVGTLVMSDDTLIRRNRSSRSWRKYNLILIMYLCRCIICMRVLLHARPPPSCRCAFWNEIQRMAETRSRAQDVVPAAAIEPPCRCLLSPLETALAFHCIKGGQIIHCFFRFARRLLQRFALFLLVLLVAFELPRYNNIVLLRRKSLIRG</sequence>
<dbReference type="AlphaFoldDB" id="A0A9E7FJQ5"/>
<dbReference type="Proteomes" id="UP001055439">
    <property type="component" value="Chromosome 4"/>
</dbReference>
<keyword evidence="1" id="KW-0472">Membrane</keyword>
<name>A0A9E7FJQ5_9LILI</name>
<dbReference type="EMBL" id="CP097506">
    <property type="protein sequence ID" value="URD95193.1"/>
    <property type="molecule type" value="Genomic_DNA"/>
</dbReference>